<dbReference type="GeneID" id="25307161"/>
<reference evidence="4 5" key="1">
    <citation type="submission" date="2015-01" db="EMBL/GenBank/DDBJ databases">
        <title>The Genome Sequence of Fonsecaea pedrosoi CBS 271.37.</title>
        <authorList>
            <consortium name="The Broad Institute Genomics Platform"/>
            <person name="Cuomo C."/>
            <person name="de Hoog S."/>
            <person name="Gorbushina A."/>
            <person name="Stielow B."/>
            <person name="Teixiera M."/>
            <person name="Abouelleil A."/>
            <person name="Chapman S.B."/>
            <person name="Priest M."/>
            <person name="Young S.K."/>
            <person name="Wortman J."/>
            <person name="Nusbaum C."/>
            <person name="Birren B."/>
        </authorList>
    </citation>
    <scope>NUCLEOTIDE SEQUENCE [LARGE SCALE GENOMIC DNA]</scope>
    <source>
        <strain evidence="4 5">CBS 271.37</strain>
    </source>
</reference>
<dbReference type="EMBL" id="KN846973">
    <property type="protein sequence ID" value="KIW77838.1"/>
    <property type="molecule type" value="Genomic_DNA"/>
</dbReference>
<dbReference type="VEuPathDB" id="FungiDB:Z517_07671"/>
<dbReference type="GO" id="GO:0033588">
    <property type="term" value="C:elongator holoenzyme complex"/>
    <property type="evidence" value="ECO:0007669"/>
    <property type="project" value="InterPro"/>
</dbReference>
<protein>
    <recommendedName>
        <fullName evidence="6">Elongator complex protein 6</fullName>
    </recommendedName>
</protein>
<evidence type="ECO:0000256" key="3">
    <source>
        <dbReference type="SAM" id="MobiDB-lite"/>
    </source>
</evidence>
<gene>
    <name evidence="4" type="ORF">Z517_07671</name>
</gene>
<organism evidence="4 5">
    <name type="scientific">Fonsecaea pedrosoi CBS 271.37</name>
    <dbReference type="NCBI Taxonomy" id="1442368"/>
    <lineage>
        <taxon>Eukaryota</taxon>
        <taxon>Fungi</taxon>
        <taxon>Dikarya</taxon>
        <taxon>Ascomycota</taxon>
        <taxon>Pezizomycotina</taxon>
        <taxon>Eurotiomycetes</taxon>
        <taxon>Chaetothyriomycetidae</taxon>
        <taxon>Chaetothyriales</taxon>
        <taxon>Herpotrichiellaceae</taxon>
        <taxon>Fonsecaea</taxon>
    </lineage>
</organism>
<dbReference type="Proteomes" id="UP000053029">
    <property type="component" value="Unassembled WGS sequence"/>
</dbReference>
<dbReference type="OrthoDB" id="9995306at2759"/>
<proteinExistence type="inferred from homology"/>
<dbReference type="InterPro" id="IPR018627">
    <property type="entry name" value="ELP6"/>
</dbReference>
<feature type="region of interest" description="Disordered" evidence="3">
    <location>
        <begin position="160"/>
        <end position="192"/>
    </location>
</feature>
<dbReference type="PANTHER" id="PTHR16184">
    <property type="entry name" value="ELONGATOR COMPLEX PROTEIN 6"/>
    <property type="match status" value="1"/>
</dbReference>
<feature type="compositionally biased region" description="Low complexity" evidence="3">
    <location>
        <begin position="160"/>
        <end position="182"/>
    </location>
</feature>
<dbReference type="UniPathway" id="UPA00988"/>
<dbReference type="PANTHER" id="PTHR16184:SF6">
    <property type="entry name" value="ELONGATOR COMPLEX PROTEIN 6"/>
    <property type="match status" value="1"/>
</dbReference>
<accession>A0A0D2GB29</accession>
<dbReference type="AlphaFoldDB" id="A0A0D2GB29"/>
<name>A0A0D2GB29_9EURO</name>
<evidence type="ECO:0000256" key="2">
    <source>
        <dbReference type="ARBA" id="ARBA00008837"/>
    </source>
</evidence>
<evidence type="ECO:0000256" key="1">
    <source>
        <dbReference type="ARBA" id="ARBA00005043"/>
    </source>
</evidence>
<sequence>MPPAVPPPLASYIQSSLSPSSPHGQTLITSVLSTPSPWLVLRIIYAALYGVEDDIGTREGRDAEGLEKTSATSALPVVFASFLRPLTLWVELGKKIGLDIQSLLRSRKIVYVDGLSYGQSPRPSVSGGGSSSAGDPSLSPTTRLKSLALGDVQDVLSSGLKSLSTTTSPSPSISSLSLSRTPAPRLPPTSTLPTQLFETTKPLIILDGIDFLAACQPFLPIISVQAFLSTLRTQSHALVVTCSADAPLLRIAASTNEEGTPLERNHTHLVTAMAHQSRWVFQLRGLDTGSAKDVSGVIRASKGGGYEGNENDEHAASTTQRRSGDGNDLDDAEWLYQLKGDGLVRVWGRGE</sequence>
<dbReference type="HOGENOM" id="CLU_059771_0_0_1"/>
<dbReference type="InterPro" id="IPR027417">
    <property type="entry name" value="P-loop_NTPase"/>
</dbReference>
<evidence type="ECO:0000313" key="5">
    <source>
        <dbReference type="Proteomes" id="UP000053029"/>
    </source>
</evidence>
<keyword evidence="5" id="KW-1185">Reference proteome</keyword>
<dbReference type="Gene3D" id="3.40.50.300">
    <property type="entry name" value="P-loop containing nucleotide triphosphate hydrolases"/>
    <property type="match status" value="1"/>
</dbReference>
<comment type="pathway">
    <text evidence="1">tRNA modification; 5-methoxycarbonylmethyl-2-thiouridine-tRNA biosynthesis.</text>
</comment>
<comment type="similarity">
    <text evidence="2">Belongs to the ELP6 family.</text>
</comment>
<dbReference type="GO" id="GO:0002098">
    <property type="term" value="P:tRNA wobble uridine modification"/>
    <property type="evidence" value="ECO:0007669"/>
    <property type="project" value="InterPro"/>
</dbReference>
<evidence type="ECO:0008006" key="6">
    <source>
        <dbReference type="Google" id="ProtNLM"/>
    </source>
</evidence>
<feature type="region of interest" description="Disordered" evidence="3">
    <location>
        <begin position="119"/>
        <end position="139"/>
    </location>
</feature>
<dbReference type="RefSeq" id="XP_013281646.1">
    <property type="nucleotide sequence ID" value="XM_013426192.1"/>
</dbReference>
<evidence type="ECO:0000313" key="4">
    <source>
        <dbReference type="EMBL" id="KIW77838.1"/>
    </source>
</evidence>
<feature type="region of interest" description="Disordered" evidence="3">
    <location>
        <begin position="300"/>
        <end position="329"/>
    </location>
</feature>